<proteinExistence type="predicted"/>
<evidence type="ECO:0000256" key="1">
    <source>
        <dbReference type="SAM" id="MobiDB-lite"/>
    </source>
</evidence>
<accession>A0ABQ0KVA1</accession>
<evidence type="ECO:0008006" key="4">
    <source>
        <dbReference type="Google" id="ProtNLM"/>
    </source>
</evidence>
<protein>
    <recommendedName>
        <fullName evidence="4">Peptidase A1 domain-containing protein</fullName>
    </recommendedName>
</protein>
<sequence>MTDSENIVTHNAARLSAYFRENTLAARKSGVATRSGAGPTRASPTSPRLRSAYRPSTLSSTRCVLLCFRARLLLTTTKFMAGSSGSSTRNAVSVSSGVGLLSTWPTTLSAARPRSPSPCRTLSLKVSSPTTSRDVIADNILDVNFEPVPGSESSVTERRQECLHRDITYTTCTGDYWGVNMKDFKFHSTLLSSTASGIVDTGTTTIVSSHMRARTCSPPFAQAPRLLVQLLPFDKCAPPFVGSR</sequence>
<organism evidence="2 3">
    <name type="scientific">Mycena chlorophos</name>
    <name type="common">Agaric fungus</name>
    <name type="synonym">Agaricus chlorophos</name>
    <dbReference type="NCBI Taxonomy" id="658473"/>
    <lineage>
        <taxon>Eukaryota</taxon>
        <taxon>Fungi</taxon>
        <taxon>Dikarya</taxon>
        <taxon>Basidiomycota</taxon>
        <taxon>Agaricomycotina</taxon>
        <taxon>Agaricomycetes</taxon>
        <taxon>Agaricomycetidae</taxon>
        <taxon>Agaricales</taxon>
        <taxon>Marasmiineae</taxon>
        <taxon>Mycenaceae</taxon>
        <taxon>Mycena</taxon>
    </lineage>
</organism>
<gene>
    <name evidence="2" type="ORF">MCHLO_00150</name>
</gene>
<name>A0ABQ0KVA1_MYCCL</name>
<evidence type="ECO:0000313" key="3">
    <source>
        <dbReference type="Proteomes" id="UP000815677"/>
    </source>
</evidence>
<feature type="region of interest" description="Disordered" evidence="1">
    <location>
        <begin position="29"/>
        <end position="54"/>
    </location>
</feature>
<keyword evidence="3" id="KW-1185">Reference proteome</keyword>
<dbReference type="Proteomes" id="UP000815677">
    <property type="component" value="Unassembled WGS sequence"/>
</dbReference>
<evidence type="ECO:0000313" key="2">
    <source>
        <dbReference type="EMBL" id="GAT42435.1"/>
    </source>
</evidence>
<feature type="compositionally biased region" description="Polar residues" evidence="1">
    <location>
        <begin position="42"/>
        <end position="54"/>
    </location>
</feature>
<dbReference type="EMBL" id="DF837932">
    <property type="protein sequence ID" value="GAT42435.1"/>
    <property type="molecule type" value="Genomic_DNA"/>
</dbReference>
<reference evidence="2" key="1">
    <citation type="submission" date="2014-09" db="EMBL/GenBank/DDBJ databases">
        <title>Genome sequence of the luminous mushroom Mycena chlorophos for searching fungal bioluminescence genes.</title>
        <authorList>
            <person name="Tanaka Y."/>
            <person name="Kasuga D."/>
            <person name="Oba Y."/>
            <person name="Hase S."/>
            <person name="Sato K."/>
            <person name="Oba Y."/>
            <person name="Sakakibara Y."/>
        </authorList>
    </citation>
    <scope>NUCLEOTIDE SEQUENCE</scope>
</reference>